<dbReference type="EMBL" id="JAKZGO010000001">
    <property type="protein sequence ID" value="MCH7411913.1"/>
    <property type="molecule type" value="Genomic_DNA"/>
</dbReference>
<reference evidence="1" key="1">
    <citation type="submission" date="2022-03" db="EMBL/GenBank/DDBJ databases">
        <title>De novo assembled genomes of Belliella spp. (Cyclobacteriaceae) strains.</title>
        <authorList>
            <person name="Szabo A."/>
            <person name="Korponai K."/>
            <person name="Felfoldi T."/>
        </authorList>
    </citation>
    <scope>NUCLEOTIDE SEQUENCE</scope>
    <source>
        <strain evidence="1">DSM 111903</strain>
    </source>
</reference>
<evidence type="ECO:0000313" key="2">
    <source>
        <dbReference type="Proteomes" id="UP001165430"/>
    </source>
</evidence>
<evidence type="ECO:0000313" key="1">
    <source>
        <dbReference type="EMBL" id="MCH7411913.1"/>
    </source>
</evidence>
<organism evidence="1 2">
    <name type="scientific">Belliella alkalica</name>
    <dbReference type="NCBI Taxonomy" id="1730871"/>
    <lineage>
        <taxon>Bacteria</taxon>
        <taxon>Pseudomonadati</taxon>
        <taxon>Bacteroidota</taxon>
        <taxon>Cytophagia</taxon>
        <taxon>Cytophagales</taxon>
        <taxon>Cyclobacteriaceae</taxon>
        <taxon>Belliella</taxon>
    </lineage>
</organism>
<dbReference type="PROSITE" id="PS51257">
    <property type="entry name" value="PROKAR_LIPOPROTEIN"/>
    <property type="match status" value="1"/>
</dbReference>
<dbReference type="Gene3D" id="2.120.10.30">
    <property type="entry name" value="TolB, C-terminal domain"/>
    <property type="match status" value="1"/>
</dbReference>
<comment type="caution">
    <text evidence="1">The sequence shown here is derived from an EMBL/GenBank/DDBJ whole genome shotgun (WGS) entry which is preliminary data.</text>
</comment>
<accession>A0ABS9V699</accession>
<protein>
    <submittedName>
        <fullName evidence="1">6-bladed beta-propeller</fullName>
    </submittedName>
</protein>
<name>A0ABS9V699_9BACT</name>
<dbReference type="InterPro" id="IPR011042">
    <property type="entry name" value="6-blade_b-propeller_TolB-like"/>
</dbReference>
<gene>
    <name evidence="1" type="ORF">MM213_00340</name>
</gene>
<keyword evidence="2" id="KW-1185">Reference proteome</keyword>
<proteinExistence type="predicted"/>
<dbReference type="Proteomes" id="UP001165430">
    <property type="component" value="Unassembled WGS sequence"/>
</dbReference>
<dbReference type="SUPFAM" id="SSF63825">
    <property type="entry name" value="YWTD domain"/>
    <property type="match status" value="1"/>
</dbReference>
<dbReference type="RefSeq" id="WP_241409269.1">
    <property type="nucleotide sequence ID" value="NZ_JAKZGO010000001.1"/>
</dbReference>
<dbReference type="Pfam" id="PF17170">
    <property type="entry name" value="DUF5128"/>
    <property type="match status" value="1"/>
</dbReference>
<sequence length="399" mass="46587">MGNKIIGIFLLFVIACNSQHETATVSEKNGVTTIRIDPKTSRDSKLTEFFEDEITYLLLKENDEKDSQIGEIDTIIEYKDEIYILDWWIGKCIQVFDKEGNFKRKIRNYGDGVGMYTELADFQIQRDTIYVLAHPSKIMKYSINGEYINEVKIPVLARRFRFDPKHEQFFIYSGSNAEKLVTSVDHNGSIVDEYFSTHSDVFYGNMGDRVNFYPIDNTFYFTRSYSDTLYQFSNNKFIPLFIYDFGSFGLKHDELLEKQRELDPRSFKSYFDENAGISYSPFGFSNSKYIFSRLSFSDIGIVSIYDKVNKTHDLVNFDIINDIDESFNFYPPIYQLENDRVAVAYRGPTLYNKAVAKKQTMSDDDWKAYQEGKGKDFIEAAFYAKETENYVLMILKTKK</sequence>